<dbReference type="AlphaFoldDB" id="A0A562ZLP6"/>
<comment type="caution">
    <text evidence="1">The sequence shown here is derived from an EMBL/GenBank/DDBJ whole genome shotgun (WGS) entry which is preliminary data.</text>
</comment>
<dbReference type="PANTHER" id="PTHR31834:SF1">
    <property type="entry name" value="INITIATION-SPECIFIC ALPHA-1,6-MANNOSYLTRANSFERASE"/>
    <property type="match status" value="1"/>
</dbReference>
<accession>A0A562ZLP6</accession>
<dbReference type="PANTHER" id="PTHR31834">
    <property type="entry name" value="INITIATION-SPECIFIC ALPHA-1,6-MANNOSYLTRANSFERASE"/>
    <property type="match status" value="1"/>
</dbReference>
<dbReference type="Proteomes" id="UP000318199">
    <property type="component" value="Unassembled WGS sequence"/>
</dbReference>
<dbReference type="GO" id="GO:0000009">
    <property type="term" value="F:alpha-1,6-mannosyltransferase activity"/>
    <property type="evidence" value="ECO:0007669"/>
    <property type="project" value="InterPro"/>
</dbReference>
<dbReference type="GO" id="GO:0006487">
    <property type="term" value="P:protein N-linked glycosylation"/>
    <property type="evidence" value="ECO:0007669"/>
    <property type="project" value="TreeGrafter"/>
</dbReference>
<protein>
    <submittedName>
        <fullName evidence="1">Glycosyltransferase</fullName>
    </submittedName>
</protein>
<proteinExistence type="predicted"/>
<dbReference type="InterPro" id="IPR039367">
    <property type="entry name" value="Och1-like"/>
</dbReference>
<dbReference type="Pfam" id="PF04488">
    <property type="entry name" value="Gly_transf_sug"/>
    <property type="match status" value="1"/>
</dbReference>
<keyword evidence="1" id="KW-0808">Transferase</keyword>
<keyword evidence="2" id="KW-1185">Reference proteome</keyword>
<dbReference type="EMBL" id="VOBQ01000015">
    <property type="protein sequence ID" value="TWO69490.1"/>
    <property type="molecule type" value="Genomic_DNA"/>
</dbReference>
<dbReference type="Gene3D" id="3.90.550.20">
    <property type="match status" value="1"/>
</dbReference>
<dbReference type="InterPro" id="IPR029044">
    <property type="entry name" value="Nucleotide-diphossugar_trans"/>
</dbReference>
<sequence length="270" mass="30077">MACLKPSARRPSAFAPAGLRNNQGTITMEAPMPIPRIIHQTCKDKRALPGELVANIERMRTLNPSWEHRLYENLEMDDFISTHYSADVVGAFRKINPAYGVARADLFKYLLVHQCGGVYLDIKSTAMKPLDEVLQATDHFLLAQWHNKLGDEFQSYGLHPELTTIPGGEFQQWHIVAAPGHPFLAHVVNRALFNIRSYDAGFHGVGAMGVYRTTGPICYTLAIAPHLGKAPFRIVDAREIGFKYSIYPGPPNTHRKILGDYTGLTEAVVL</sequence>
<dbReference type="SUPFAM" id="SSF53448">
    <property type="entry name" value="Nucleotide-diphospho-sugar transferases"/>
    <property type="match status" value="1"/>
</dbReference>
<dbReference type="InterPro" id="IPR007577">
    <property type="entry name" value="GlycoTrfase_DXD_sugar-bd_CS"/>
</dbReference>
<evidence type="ECO:0000313" key="1">
    <source>
        <dbReference type="EMBL" id="TWO69490.1"/>
    </source>
</evidence>
<organism evidence="1 2">
    <name type="scientific">Caenimonas sedimenti</name>
    <dbReference type="NCBI Taxonomy" id="2596921"/>
    <lineage>
        <taxon>Bacteria</taxon>
        <taxon>Pseudomonadati</taxon>
        <taxon>Pseudomonadota</taxon>
        <taxon>Betaproteobacteria</taxon>
        <taxon>Burkholderiales</taxon>
        <taxon>Comamonadaceae</taxon>
        <taxon>Caenimonas</taxon>
    </lineage>
</organism>
<name>A0A562ZLP6_9BURK</name>
<reference evidence="1 2" key="1">
    <citation type="submission" date="2019-07" db="EMBL/GenBank/DDBJ databases">
        <title>Caenimonas sedimenti sp. nov., isolated from activated sludge.</title>
        <authorList>
            <person name="Xu J."/>
        </authorList>
    </citation>
    <scope>NUCLEOTIDE SEQUENCE [LARGE SCALE GENOMIC DNA]</scope>
    <source>
        <strain evidence="1 2">HX-9-20</strain>
    </source>
</reference>
<dbReference type="OrthoDB" id="8538761at2"/>
<evidence type="ECO:0000313" key="2">
    <source>
        <dbReference type="Proteomes" id="UP000318199"/>
    </source>
</evidence>
<gene>
    <name evidence="1" type="ORF">FN976_19590</name>
</gene>